<name>A0A3B0PQN1_MYCGL</name>
<keyword evidence="3 6" id="KW-0812">Transmembrane</keyword>
<feature type="transmembrane region" description="Helical" evidence="6">
    <location>
        <begin position="79"/>
        <end position="112"/>
    </location>
</feature>
<proteinExistence type="predicted"/>
<accession>A0A3B0PQN1</accession>
<evidence type="ECO:0000256" key="5">
    <source>
        <dbReference type="ARBA" id="ARBA00023136"/>
    </source>
</evidence>
<protein>
    <recommendedName>
        <fullName evidence="7">ABC3 transporter permease C-terminal domain-containing protein</fullName>
    </recommendedName>
</protein>
<feature type="transmembrane region" description="Helical" evidence="6">
    <location>
        <begin position="118"/>
        <end position="145"/>
    </location>
</feature>
<dbReference type="InterPro" id="IPR003838">
    <property type="entry name" value="ABC3_permease_C"/>
</dbReference>
<keyword evidence="2" id="KW-1003">Cell membrane</keyword>
<keyword evidence="5 6" id="KW-0472">Membrane</keyword>
<keyword evidence="4 6" id="KW-1133">Transmembrane helix</keyword>
<gene>
    <name evidence="8" type="ORF">NCTC10115_00045</name>
</gene>
<evidence type="ECO:0000256" key="3">
    <source>
        <dbReference type="ARBA" id="ARBA00022692"/>
    </source>
</evidence>
<evidence type="ECO:0000256" key="4">
    <source>
        <dbReference type="ARBA" id="ARBA00022989"/>
    </source>
</evidence>
<dbReference type="Proteomes" id="UP000260136">
    <property type="component" value="Chromosome"/>
</dbReference>
<evidence type="ECO:0000313" key="9">
    <source>
        <dbReference type="Proteomes" id="UP000260136"/>
    </source>
</evidence>
<sequence length="148" mass="16372">MYGSLPYNTMINFLYNSSSNRAIFENISKTSLTIQNVIIAMIVPIVTLIVILISNMLIDELKKIAIRMKALGFSDRAIIFSFLSIYIPVFIFGLLVGGPLSLILVNIYNLIILKSASIALFTTISITHILGALTGVMGIFSISFFTNW</sequence>
<evidence type="ECO:0000256" key="6">
    <source>
        <dbReference type="SAM" id="Phobius"/>
    </source>
</evidence>
<dbReference type="AlphaFoldDB" id="A0A3B0PQN1"/>
<dbReference type="Pfam" id="PF02687">
    <property type="entry name" value="FtsX"/>
    <property type="match status" value="1"/>
</dbReference>
<feature type="transmembrane region" description="Helical" evidence="6">
    <location>
        <begin position="37"/>
        <end position="58"/>
    </location>
</feature>
<reference evidence="9" key="1">
    <citation type="submission" date="2018-06" db="EMBL/GenBank/DDBJ databases">
        <authorList>
            <consortium name="Pathogen Informatics"/>
        </authorList>
    </citation>
    <scope>NUCLEOTIDE SEQUENCE [LARGE SCALE GENOMIC DNA]</scope>
    <source>
        <strain evidence="9">NCTC10115</strain>
    </source>
</reference>
<evidence type="ECO:0000259" key="7">
    <source>
        <dbReference type="Pfam" id="PF02687"/>
    </source>
</evidence>
<dbReference type="GO" id="GO:0005886">
    <property type="term" value="C:plasma membrane"/>
    <property type="evidence" value="ECO:0007669"/>
    <property type="project" value="UniProtKB-SubCell"/>
</dbReference>
<evidence type="ECO:0000256" key="1">
    <source>
        <dbReference type="ARBA" id="ARBA00004651"/>
    </source>
</evidence>
<dbReference type="EMBL" id="LS991952">
    <property type="protein sequence ID" value="SYV93756.1"/>
    <property type="molecule type" value="Genomic_DNA"/>
</dbReference>
<feature type="non-terminal residue" evidence="8">
    <location>
        <position position="148"/>
    </location>
</feature>
<feature type="domain" description="ABC3 transporter permease C-terminal" evidence="7">
    <location>
        <begin position="37"/>
        <end position="145"/>
    </location>
</feature>
<evidence type="ECO:0000313" key="8">
    <source>
        <dbReference type="EMBL" id="SYV93756.1"/>
    </source>
</evidence>
<evidence type="ECO:0000256" key="2">
    <source>
        <dbReference type="ARBA" id="ARBA00022475"/>
    </source>
</evidence>
<comment type="subcellular location">
    <subcellularLocation>
        <location evidence="1">Cell membrane</location>
        <topology evidence="1">Multi-pass membrane protein</topology>
    </subcellularLocation>
</comment>
<organism evidence="8 9">
    <name type="scientific">Mycoplasmoides gallisepticum</name>
    <name type="common">Mycoplasma gallisepticum</name>
    <dbReference type="NCBI Taxonomy" id="2096"/>
    <lineage>
        <taxon>Bacteria</taxon>
        <taxon>Bacillati</taxon>
        <taxon>Mycoplasmatota</taxon>
        <taxon>Mycoplasmoidales</taxon>
        <taxon>Mycoplasmoidaceae</taxon>
        <taxon>Mycoplasmoides</taxon>
    </lineage>
</organism>